<gene>
    <name evidence="1" type="ORF">DXZ20_09830</name>
</gene>
<dbReference type="RefSeq" id="WP_163663786.1">
    <property type="nucleotide sequence ID" value="NZ_QXHD01000004.1"/>
</dbReference>
<dbReference type="EMBL" id="QXHD01000004">
    <property type="protein sequence ID" value="NEZ55965.1"/>
    <property type="molecule type" value="Genomic_DNA"/>
</dbReference>
<proteinExistence type="predicted"/>
<comment type="caution">
    <text evidence="1">The sequence shown here is derived from an EMBL/GenBank/DDBJ whole genome shotgun (WGS) entry which is preliminary data.</text>
</comment>
<dbReference type="InterPro" id="IPR021373">
    <property type="entry name" value="DUF2993"/>
</dbReference>
<organism evidence="1 2">
    <name type="scientific">Adonisia turfae CCMR0081</name>
    <dbReference type="NCBI Taxonomy" id="2292702"/>
    <lineage>
        <taxon>Bacteria</taxon>
        <taxon>Bacillati</taxon>
        <taxon>Cyanobacteriota</taxon>
        <taxon>Adonisia</taxon>
        <taxon>Adonisia turfae</taxon>
    </lineage>
</organism>
<evidence type="ECO:0000313" key="1">
    <source>
        <dbReference type="EMBL" id="NEZ55965.1"/>
    </source>
</evidence>
<evidence type="ECO:0000313" key="2">
    <source>
        <dbReference type="Proteomes" id="UP000481033"/>
    </source>
</evidence>
<name>A0A6M0RIE5_9CYAN</name>
<sequence length="250" mass="27758">MTQAPSAPKGSRLISRVLPVAVKFWLQTQLDEIGELAFEIQATDRQVLSGYIPGITLSAQQAIYQGVRITHVNVQASDIKINIGQVLRGKPLRLQQEFPIEGQVAFDMDALAASATESILADGLLDFWQTLVAKEDVATEIATHYGANIAALKDPQLSEYQSKLQTLDTDLMLHLVRNEQSEIGLRGSLDVDHGHILRLTTAQWRLPSGEHVRSDALTDFCWNLGEQTDLQSLQVQDDQLMCQCRIMVQP</sequence>
<keyword evidence="2" id="KW-1185">Reference proteome</keyword>
<dbReference type="Pfam" id="PF11209">
    <property type="entry name" value="LmeA"/>
    <property type="match status" value="1"/>
</dbReference>
<accession>A0A6M0RIE5</accession>
<dbReference type="Proteomes" id="UP000481033">
    <property type="component" value="Unassembled WGS sequence"/>
</dbReference>
<reference evidence="1 2" key="1">
    <citation type="journal article" date="2020" name="Microb. Ecol.">
        <title>Ecogenomics of the Marine Benthic Filamentous Cyanobacterium Adonisia.</title>
        <authorList>
            <person name="Walter J.M."/>
            <person name="Coutinho F.H."/>
            <person name="Leomil L."/>
            <person name="Hargreaves P.I."/>
            <person name="Campeao M.E."/>
            <person name="Vieira V.V."/>
            <person name="Silva B.S."/>
            <person name="Fistarol G.O."/>
            <person name="Salomon P.S."/>
            <person name="Sawabe T."/>
            <person name="Mino S."/>
            <person name="Hosokawa M."/>
            <person name="Miyashita H."/>
            <person name="Maruyama F."/>
            <person name="van Verk M.C."/>
            <person name="Dutilh B.E."/>
            <person name="Thompson C.C."/>
            <person name="Thompson F.L."/>
        </authorList>
    </citation>
    <scope>NUCLEOTIDE SEQUENCE [LARGE SCALE GENOMIC DNA]</scope>
    <source>
        <strain evidence="1 2">CCMR0081</strain>
    </source>
</reference>
<protein>
    <submittedName>
        <fullName evidence="1">DUF2993 domain-containing protein</fullName>
    </submittedName>
</protein>
<dbReference type="AlphaFoldDB" id="A0A6M0RIE5"/>